<organism evidence="1 2">
    <name type="scientific">Striga asiatica</name>
    <name type="common">Asiatic witchweed</name>
    <name type="synonym">Buchnera asiatica</name>
    <dbReference type="NCBI Taxonomy" id="4170"/>
    <lineage>
        <taxon>Eukaryota</taxon>
        <taxon>Viridiplantae</taxon>
        <taxon>Streptophyta</taxon>
        <taxon>Embryophyta</taxon>
        <taxon>Tracheophyta</taxon>
        <taxon>Spermatophyta</taxon>
        <taxon>Magnoliopsida</taxon>
        <taxon>eudicotyledons</taxon>
        <taxon>Gunneridae</taxon>
        <taxon>Pentapetalae</taxon>
        <taxon>asterids</taxon>
        <taxon>lamiids</taxon>
        <taxon>Lamiales</taxon>
        <taxon>Orobanchaceae</taxon>
        <taxon>Buchnereae</taxon>
        <taxon>Striga</taxon>
    </lineage>
</organism>
<evidence type="ECO:0000313" key="2">
    <source>
        <dbReference type="Proteomes" id="UP000325081"/>
    </source>
</evidence>
<gene>
    <name evidence="1" type="ORF">STAS_34234</name>
</gene>
<sequence>MAADSYDADDVLDNRICGGRLCEEVGAEQKGDAILGAATRELSGSLEEVEGEAEVAVAAAGRAAEGLEYAVVSGEDELASAVDGMAVDAECVVLEALSIVGLSRW</sequence>
<name>A0A5A7RH45_STRAF</name>
<dbReference type="EMBL" id="BKCP01012736">
    <property type="protein sequence ID" value="GER56512.1"/>
    <property type="molecule type" value="Genomic_DNA"/>
</dbReference>
<evidence type="ECO:0000313" key="1">
    <source>
        <dbReference type="EMBL" id="GER56512.1"/>
    </source>
</evidence>
<accession>A0A5A7RH45</accession>
<protein>
    <submittedName>
        <fullName evidence="1">Light-independent protochlorophyllide reductase subunit N</fullName>
    </submittedName>
</protein>
<comment type="caution">
    <text evidence="1">The sequence shown here is derived from an EMBL/GenBank/DDBJ whole genome shotgun (WGS) entry which is preliminary data.</text>
</comment>
<keyword evidence="2" id="KW-1185">Reference proteome</keyword>
<dbReference type="AlphaFoldDB" id="A0A5A7RH45"/>
<reference evidence="2" key="1">
    <citation type="journal article" date="2019" name="Curr. Biol.">
        <title>Genome Sequence of Striga asiatica Provides Insight into the Evolution of Plant Parasitism.</title>
        <authorList>
            <person name="Yoshida S."/>
            <person name="Kim S."/>
            <person name="Wafula E.K."/>
            <person name="Tanskanen J."/>
            <person name="Kim Y.M."/>
            <person name="Honaas L."/>
            <person name="Yang Z."/>
            <person name="Spallek T."/>
            <person name="Conn C.E."/>
            <person name="Ichihashi Y."/>
            <person name="Cheong K."/>
            <person name="Cui S."/>
            <person name="Der J.P."/>
            <person name="Gundlach H."/>
            <person name="Jiao Y."/>
            <person name="Hori C."/>
            <person name="Ishida J.K."/>
            <person name="Kasahara H."/>
            <person name="Kiba T."/>
            <person name="Kim M.S."/>
            <person name="Koo N."/>
            <person name="Laohavisit A."/>
            <person name="Lee Y.H."/>
            <person name="Lumba S."/>
            <person name="McCourt P."/>
            <person name="Mortimer J.C."/>
            <person name="Mutuku J.M."/>
            <person name="Nomura T."/>
            <person name="Sasaki-Sekimoto Y."/>
            <person name="Seto Y."/>
            <person name="Wang Y."/>
            <person name="Wakatake T."/>
            <person name="Sakakibara H."/>
            <person name="Demura T."/>
            <person name="Yamaguchi S."/>
            <person name="Yoneyama K."/>
            <person name="Manabe R.I."/>
            <person name="Nelson D.C."/>
            <person name="Schulman A.H."/>
            <person name="Timko M.P."/>
            <person name="dePamphilis C.W."/>
            <person name="Choi D."/>
            <person name="Shirasu K."/>
        </authorList>
    </citation>
    <scope>NUCLEOTIDE SEQUENCE [LARGE SCALE GENOMIC DNA]</scope>
    <source>
        <strain evidence="2">cv. UVA1</strain>
    </source>
</reference>
<proteinExistence type="predicted"/>
<dbReference type="Proteomes" id="UP000325081">
    <property type="component" value="Unassembled WGS sequence"/>
</dbReference>